<sequence>MKVQPRFKKSFVDHPALNGGNNVGNQLVPCYTNQETSFLRGKINVGGSDVQYVAEKRVSLPQIATSHNDSRAELAAGSLVFVRNNDAMLRAKFVAYTSRKLRKMKHETITFVRV</sequence>
<gene>
    <name evidence="1" type="ORF">APZ42_031445</name>
</gene>
<accession>A0A162DBM3</accession>
<protein>
    <submittedName>
        <fullName evidence="1">Uncharacterized protein</fullName>
    </submittedName>
</protein>
<dbReference type="EMBL" id="LRGB01002937">
    <property type="protein sequence ID" value="KZS05425.1"/>
    <property type="molecule type" value="Genomic_DNA"/>
</dbReference>
<dbReference type="AlphaFoldDB" id="A0A162DBM3"/>
<reference evidence="1 2" key="1">
    <citation type="submission" date="2016-03" db="EMBL/GenBank/DDBJ databases">
        <title>EvidentialGene: Evidence-directed Construction of Genes on Genomes.</title>
        <authorList>
            <person name="Gilbert D.G."/>
            <person name="Choi J.-H."/>
            <person name="Mockaitis K."/>
            <person name="Colbourne J."/>
            <person name="Pfrender M."/>
        </authorList>
    </citation>
    <scope>NUCLEOTIDE SEQUENCE [LARGE SCALE GENOMIC DNA]</scope>
    <source>
        <strain evidence="1 2">Xinb3</strain>
        <tissue evidence="1">Complete organism</tissue>
    </source>
</reference>
<dbReference type="Proteomes" id="UP000076858">
    <property type="component" value="Unassembled WGS sequence"/>
</dbReference>
<keyword evidence="2" id="KW-1185">Reference proteome</keyword>
<name>A0A162DBM3_9CRUS</name>
<comment type="caution">
    <text evidence="1">The sequence shown here is derived from an EMBL/GenBank/DDBJ whole genome shotgun (WGS) entry which is preliminary data.</text>
</comment>
<evidence type="ECO:0000313" key="2">
    <source>
        <dbReference type="Proteomes" id="UP000076858"/>
    </source>
</evidence>
<evidence type="ECO:0000313" key="1">
    <source>
        <dbReference type="EMBL" id="KZS05425.1"/>
    </source>
</evidence>
<organism evidence="1 2">
    <name type="scientific">Daphnia magna</name>
    <dbReference type="NCBI Taxonomy" id="35525"/>
    <lineage>
        <taxon>Eukaryota</taxon>
        <taxon>Metazoa</taxon>
        <taxon>Ecdysozoa</taxon>
        <taxon>Arthropoda</taxon>
        <taxon>Crustacea</taxon>
        <taxon>Branchiopoda</taxon>
        <taxon>Diplostraca</taxon>
        <taxon>Cladocera</taxon>
        <taxon>Anomopoda</taxon>
        <taxon>Daphniidae</taxon>
        <taxon>Daphnia</taxon>
    </lineage>
</organism>
<proteinExistence type="predicted"/>